<dbReference type="InterPro" id="IPR000529">
    <property type="entry name" value="Ribosomal_bS6"/>
</dbReference>
<sequence>MKILKENNSYETRVIFSPKVSEEELKYYTLDYARQLYRLGAKHISIVSRGQCDFVYTIKSFKTGHFIEMGFFASPQVLPIYENKLRLDQNVLSHLILNTEKI</sequence>
<keyword evidence="2" id="KW-0694">RNA-binding</keyword>
<dbReference type="EMBL" id="MK561359">
    <property type="protein sequence ID" value="QDH81728.1"/>
    <property type="molecule type" value="Genomic_DNA"/>
</dbReference>
<dbReference type="GO" id="GO:0003735">
    <property type="term" value="F:structural constituent of ribosome"/>
    <property type="evidence" value="ECO:0007669"/>
    <property type="project" value="InterPro"/>
</dbReference>
<comment type="similarity">
    <text evidence="1 2">Belongs to the bacterial ribosomal protein bS6 family.</text>
</comment>
<protein>
    <recommendedName>
        <fullName evidence="2">Small ribosomal subunit protein bS6c</fullName>
    </recommendedName>
</protein>
<keyword evidence="3" id="KW-0934">Plastid</keyword>
<dbReference type="InterPro" id="IPR035980">
    <property type="entry name" value="Ribosomal_bS6_sf"/>
</dbReference>
<dbReference type="HAMAP" id="MF_00360">
    <property type="entry name" value="Ribosomal_bS6"/>
    <property type="match status" value="1"/>
</dbReference>
<dbReference type="InterPro" id="IPR020814">
    <property type="entry name" value="Ribosomal_S6_plastid/chlpt"/>
</dbReference>
<keyword evidence="2 3" id="KW-0689">Ribosomal protein</keyword>
<keyword evidence="2" id="KW-0687">Ribonucleoprotein</keyword>
<dbReference type="GO" id="GO:0009507">
    <property type="term" value="C:chloroplast"/>
    <property type="evidence" value="ECO:0007669"/>
    <property type="project" value="UniProtKB-SubCell"/>
</dbReference>
<evidence type="ECO:0000256" key="1">
    <source>
        <dbReference type="ARBA" id="ARBA00009512"/>
    </source>
</evidence>
<keyword evidence="3" id="KW-0150">Chloroplast</keyword>
<keyword evidence="2" id="KW-0699">rRNA-binding</keyword>
<geneLocation type="chloroplast" evidence="3"/>
<dbReference type="Gene3D" id="3.30.70.60">
    <property type="match status" value="1"/>
</dbReference>
<dbReference type="SUPFAM" id="SSF54995">
    <property type="entry name" value="Ribosomal protein S6"/>
    <property type="match status" value="1"/>
</dbReference>
<dbReference type="AlphaFoldDB" id="A0A514CPJ9"/>
<comment type="subcellular location">
    <subcellularLocation>
        <location evidence="2">Plastid</location>
        <location evidence="2">Chloroplast</location>
    </subcellularLocation>
</comment>
<dbReference type="GeneID" id="40868921"/>
<proteinExistence type="inferred from homology"/>
<dbReference type="GO" id="GO:0019843">
    <property type="term" value="F:rRNA binding"/>
    <property type="evidence" value="ECO:0007669"/>
    <property type="project" value="UniProtKB-UniRule"/>
</dbReference>
<comment type="function">
    <text evidence="2">Binds together with bS18 to 16S ribosomal RNA.</text>
</comment>
<dbReference type="GO" id="GO:0006412">
    <property type="term" value="P:translation"/>
    <property type="evidence" value="ECO:0007669"/>
    <property type="project" value="UniProtKB-UniRule"/>
</dbReference>
<dbReference type="Pfam" id="PF01250">
    <property type="entry name" value="Ribosomal_S6"/>
    <property type="match status" value="1"/>
</dbReference>
<organism evidence="3">
    <name type="scientific">Octactis speculum</name>
    <dbReference type="NCBI Taxonomy" id="3111310"/>
    <lineage>
        <taxon>Eukaryota</taxon>
        <taxon>Sar</taxon>
        <taxon>Stramenopiles</taxon>
        <taxon>Ochrophyta</taxon>
        <taxon>Dictyochophyceae</taxon>
        <taxon>Dictyochales</taxon>
        <taxon>Dictyochaceae</taxon>
        <taxon>Octactis</taxon>
    </lineage>
</organism>
<accession>A0A514CPJ9</accession>
<dbReference type="InterPro" id="IPR014717">
    <property type="entry name" value="Transl_elong_EF1B/ribsomal_bS6"/>
</dbReference>
<evidence type="ECO:0000256" key="2">
    <source>
        <dbReference type="HAMAP-Rule" id="MF_00360"/>
    </source>
</evidence>
<dbReference type="GO" id="GO:0005840">
    <property type="term" value="C:ribosome"/>
    <property type="evidence" value="ECO:0007669"/>
    <property type="project" value="UniProtKB-KW"/>
</dbReference>
<reference evidence="3" key="1">
    <citation type="submission" date="2019-02" db="EMBL/GenBank/DDBJ databases">
        <title>Dictyochophyceae plastid genomes reveal unusual variability of their organisation.</title>
        <authorList>
            <person name="Han K.Y."/>
            <person name="Maciszewski K."/>
            <person name="Graf L."/>
            <person name="Andersen R.A."/>
            <person name="Karnkowska A."/>
            <person name="Yoon H.S."/>
        </authorList>
    </citation>
    <scope>NUCLEOTIDE SEQUENCE</scope>
</reference>
<name>A0A514CPJ9_9STRA</name>
<gene>
    <name evidence="2 3" type="primary">rps6</name>
</gene>
<dbReference type="GO" id="GO:1990904">
    <property type="term" value="C:ribonucleoprotein complex"/>
    <property type="evidence" value="ECO:0007669"/>
    <property type="project" value="UniProtKB-KW"/>
</dbReference>
<evidence type="ECO:0000313" key="3">
    <source>
        <dbReference type="EMBL" id="QDH81728.1"/>
    </source>
</evidence>
<dbReference type="RefSeq" id="YP_009677067.1">
    <property type="nucleotide sequence ID" value="NC_043929.1"/>
</dbReference>